<keyword evidence="3" id="KW-0378">Hydrolase</keyword>
<dbReference type="EC" id="3.2.1.40" evidence="2"/>
<reference evidence="13" key="1">
    <citation type="submission" date="2019-02" db="EMBL/GenBank/DDBJ databases">
        <title>Glaciihabitans arcticus sp. nov., a psychrotolerant bacterium isolated from polar soil.</title>
        <authorList>
            <person name="Dahal R.H."/>
        </authorList>
    </citation>
    <scope>NUCLEOTIDE SEQUENCE [LARGE SCALE GENOMIC DNA]</scope>
    <source>
        <strain evidence="13">RP-3-7</strain>
    </source>
</reference>
<comment type="caution">
    <text evidence="12">The sequence shown here is derived from an EMBL/GenBank/DDBJ whole genome shotgun (WGS) entry which is preliminary data.</text>
</comment>
<dbReference type="InterPro" id="IPR018905">
    <property type="entry name" value="A-galactase_NEW3"/>
</dbReference>
<evidence type="ECO:0000313" key="13">
    <source>
        <dbReference type="Proteomes" id="UP000294194"/>
    </source>
</evidence>
<dbReference type="InterPro" id="IPR008902">
    <property type="entry name" value="Rhamnosid_concanavalin"/>
</dbReference>
<feature type="domain" description="Bacterial alpha-L-rhamnosidase N-terminal" evidence="8">
    <location>
        <begin position="690"/>
        <end position="861"/>
    </location>
</feature>
<evidence type="ECO:0000256" key="5">
    <source>
        <dbReference type="SAM" id="Phobius"/>
    </source>
</evidence>
<dbReference type="Gene3D" id="1.50.10.10">
    <property type="match status" value="1"/>
</dbReference>
<dbReference type="Pfam" id="PF08531">
    <property type="entry name" value="Bac_rhamnosid_N"/>
    <property type="match status" value="1"/>
</dbReference>
<accession>A0A4Q9GZK0</accession>
<dbReference type="GO" id="GO:0005975">
    <property type="term" value="P:carbohydrate metabolic process"/>
    <property type="evidence" value="ECO:0007669"/>
    <property type="project" value="InterPro"/>
</dbReference>
<dbReference type="Gene3D" id="2.60.40.10">
    <property type="entry name" value="Immunoglobulins"/>
    <property type="match status" value="2"/>
</dbReference>
<keyword evidence="5" id="KW-0812">Transmembrane</keyword>
<dbReference type="InterPro" id="IPR035396">
    <property type="entry name" value="Bac_rhamnosid6H"/>
</dbReference>
<feature type="domain" description="Alpha-L-rhamnosidase concanavalin-like" evidence="7">
    <location>
        <begin position="872"/>
        <end position="975"/>
    </location>
</feature>
<feature type="region of interest" description="Disordered" evidence="4">
    <location>
        <begin position="520"/>
        <end position="539"/>
    </location>
</feature>
<dbReference type="Pfam" id="PF17390">
    <property type="entry name" value="Bac_rhamnosid_C"/>
    <property type="match status" value="1"/>
</dbReference>
<comment type="catalytic activity">
    <reaction evidence="1">
        <text>Hydrolysis of terminal non-reducing alpha-L-rhamnose residues in alpha-L-rhamnosides.</text>
        <dbReference type="EC" id="3.2.1.40"/>
    </reaction>
</comment>
<evidence type="ECO:0000256" key="2">
    <source>
        <dbReference type="ARBA" id="ARBA00012652"/>
    </source>
</evidence>
<dbReference type="PANTHER" id="PTHR33307:SF6">
    <property type="entry name" value="ALPHA-RHAMNOSIDASE (EUROFUNG)-RELATED"/>
    <property type="match status" value="1"/>
</dbReference>
<evidence type="ECO:0000313" key="12">
    <source>
        <dbReference type="EMBL" id="TBN58263.1"/>
    </source>
</evidence>
<evidence type="ECO:0000256" key="6">
    <source>
        <dbReference type="SAM" id="SignalP"/>
    </source>
</evidence>
<evidence type="ECO:0000256" key="4">
    <source>
        <dbReference type="SAM" id="MobiDB-lite"/>
    </source>
</evidence>
<evidence type="ECO:0000256" key="1">
    <source>
        <dbReference type="ARBA" id="ARBA00001445"/>
    </source>
</evidence>
<dbReference type="InterPro" id="IPR035398">
    <property type="entry name" value="Bac_rhamnosid_C"/>
</dbReference>
<feature type="signal peptide" evidence="6">
    <location>
        <begin position="1"/>
        <end position="35"/>
    </location>
</feature>
<evidence type="ECO:0000259" key="11">
    <source>
        <dbReference type="Pfam" id="PF17390"/>
    </source>
</evidence>
<evidence type="ECO:0000256" key="3">
    <source>
        <dbReference type="ARBA" id="ARBA00022801"/>
    </source>
</evidence>
<dbReference type="Gene3D" id="3.30.1920.20">
    <property type="match status" value="2"/>
</dbReference>
<dbReference type="Pfam" id="PF17389">
    <property type="entry name" value="Bac_rhamnosid6H"/>
    <property type="match status" value="1"/>
</dbReference>
<organism evidence="12 13">
    <name type="scientific">Glaciihabitans arcticus</name>
    <dbReference type="NCBI Taxonomy" id="2668039"/>
    <lineage>
        <taxon>Bacteria</taxon>
        <taxon>Bacillati</taxon>
        <taxon>Actinomycetota</taxon>
        <taxon>Actinomycetes</taxon>
        <taxon>Micrococcales</taxon>
        <taxon>Microbacteriaceae</taxon>
        <taxon>Glaciihabitans</taxon>
    </lineage>
</organism>
<feature type="domain" description="Alpha-L-rhamnosidase C-terminal" evidence="11">
    <location>
        <begin position="1321"/>
        <end position="1392"/>
    </location>
</feature>
<dbReference type="InterPro" id="IPR012341">
    <property type="entry name" value="6hp_glycosidase-like_sf"/>
</dbReference>
<feature type="domain" description="Alpha-galactosidase NEW3" evidence="9">
    <location>
        <begin position="1557"/>
        <end position="1635"/>
    </location>
</feature>
<evidence type="ECO:0000259" key="7">
    <source>
        <dbReference type="Pfam" id="PF05592"/>
    </source>
</evidence>
<feature type="region of interest" description="Disordered" evidence="4">
    <location>
        <begin position="2082"/>
        <end position="2163"/>
    </location>
</feature>
<keyword evidence="6" id="KW-0732">Signal</keyword>
<dbReference type="Gene3D" id="2.60.420.10">
    <property type="entry name" value="Maltose phosphorylase, domain 3"/>
    <property type="match status" value="1"/>
</dbReference>
<feature type="compositionally biased region" description="Basic and acidic residues" evidence="4">
    <location>
        <begin position="528"/>
        <end position="537"/>
    </location>
</feature>
<dbReference type="SUPFAM" id="SSF48208">
    <property type="entry name" value="Six-hairpin glycosidases"/>
    <property type="match status" value="1"/>
</dbReference>
<evidence type="ECO:0000259" key="10">
    <source>
        <dbReference type="Pfam" id="PF17389"/>
    </source>
</evidence>
<dbReference type="GO" id="GO:0030596">
    <property type="term" value="F:alpha-L-rhamnosidase activity"/>
    <property type="evidence" value="ECO:0007669"/>
    <property type="project" value="UniProtKB-EC"/>
</dbReference>
<feature type="transmembrane region" description="Helical" evidence="5">
    <location>
        <begin position="2172"/>
        <end position="2194"/>
    </location>
</feature>
<dbReference type="RefSeq" id="WP_130982370.1">
    <property type="nucleotide sequence ID" value="NZ_SISG01000001.1"/>
</dbReference>
<dbReference type="Pfam" id="PF25788">
    <property type="entry name" value="Ig_Rha78A_N"/>
    <property type="match status" value="1"/>
</dbReference>
<dbReference type="Pfam" id="PF10633">
    <property type="entry name" value="NPCBM_assoc"/>
    <property type="match status" value="1"/>
</dbReference>
<keyword evidence="5" id="KW-1133">Transmembrane helix</keyword>
<keyword evidence="13" id="KW-1185">Reference proteome</keyword>
<gene>
    <name evidence="12" type="ORF">EYE40_13140</name>
</gene>
<keyword evidence="5" id="KW-0472">Membrane</keyword>
<dbReference type="InterPro" id="IPR058094">
    <property type="entry name" value="Ig-like_OmpL47-like"/>
</dbReference>
<name>A0A4Q9GZK0_9MICO</name>
<dbReference type="InterPro" id="IPR016007">
    <property type="entry name" value="Alpha_rhamnosid"/>
</dbReference>
<feature type="compositionally biased region" description="Pro residues" evidence="4">
    <location>
        <begin position="2087"/>
        <end position="2107"/>
    </location>
</feature>
<dbReference type="PANTHER" id="PTHR33307">
    <property type="entry name" value="ALPHA-RHAMNOSIDASE (EUROFUNG)"/>
    <property type="match status" value="1"/>
</dbReference>
<dbReference type="Gene3D" id="2.60.120.260">
    <property type="entry name" value="Galactose-binding domain-like"/>
    <property type="match status" value="5"/>
</dbReference>
<protein>
    <recommendedName>
        <fullName evidence="2">alpha-L-rhamnosidase</fullName>
        <ecNumber evidence="2">3.2.1.40</ecNumber>
    </recommendedName>
</protein>
<dbReference type="Pfam" id="PF05592">
    <property type="entry name" value="Bac_rhamnosid"/>
    <property type="match status" value="1"/>
</dbReference>
<evidence type="ECO:0000259" key="9">
    <source>
        <dbReference type="Pfam" id="PF10633"/>
    </source>
</evidence>
<dbReference type="EMBL" id="SISG01000001">
    <property type="protein sequence ID" value="TBN58263.1"/>
    <property type="molecule type" value="Genomic_DNA"/>
</dbReference>
<proteinExistence type="predicted"/>
<feature type="domain" description="Alpha-L-rhamnosidase six-hairpin glycosidase" evidence="10">
    <location>
        <begin position="981"/>
        <end position="1319"/>
    </location>
</feature>
<dbReference type="Proteomes" id="UP000294194">
    <property type="component" value="Unassembled WGS sequence"/>
</dbReference>
<evidence type="ECO:0000259" key="8">
    <source>
        <dbReference type="Pfam" id="PF08531"/>
    </source>
</evidence>
<dbReference type="InterPro" id="IPR013737">
    <property type="entry name" value="Bac_rhamnosid_N"/>
</dbReference>
<dbReference type="NCBIfam" id="NF047446">
    <property type="entry name" value="barrel_OmpL47"/>
    <property type="match status" value="2"/>
</dbReference>
<sequence length="2197" mass="230257">MTIGPPMKTSRLPALALAMILALTGAVTTALPAVAADVVTLSGLAVEKKVEPVGIDVEKPRFSWITSSTTRDISQESYRLRVSENADATGGWDSGVVASDASANVEYTGPALDPATRYSWRVDVVTSAGAATATSEFRTGLYDAADWQNSAWIGNDRVQETAAVSANLTGASWIHPPYTGSNTPPGYFRKAFTLTAGKTVESAELVMAADSGFAAFLNGTQVSSRPATADAWKLAARTAVQVQPGANQFAVRLNNSAKTYGAVVGKLTILFTDGSTQTVSTDATWSSSQTATSGWHLSSFAQSGWVAAAARAVYGAGPWGAQVVVPAVATPDTGLNLDTASWILAGAGSTNPVPSTLFRKVIPVSTTKQVAWAQLAVSGDQVVDTYWNGELVAQNLGTNDEWQTADVVNVAARGGDNVLAIALTTPGNAPYGGVLARVRIGYTDGTSTEAMTDTGFLSKLGSLATAPAGWTTVGFDTTGWTNARDMGLYRGLVYGDRVAVPSLSATQAELSLTGSSWIWTPDSNPPPGEDRAFRKTIDTPPGKTATKAEIIITADDSFRLSVNGRLVGFTEGAVNEWQSSKRFTTDLAASRNVFAVRTTNGPGSAAGLVAAIRVSYSDGSSQIVRTGADWKGSKVIPNGFEATGFDDSAWGVSVVQAAFGSGPWGTGVRPPSADVNPAPLLRKQFAVTGAVRNATLFYAAGGYADFRVNGAAIGDDILAPGFTDYDDTVQYATADLTDQVDQGANAIGVELGRGFYGMTGSNVWNWEKPTWHDEPVVRAVLRIEYSDGRVENVITDDSWSIHDGPTRFDDLYGGELYDASFEQNGFDTVGFNDASWDDASEVRGPRGELVNQRQQPIRVTEEIAAQSMTEPTPGTFVVKFPRMLAGNVRITAEGDAGDQIRFQYGEKLRTTGLVNFDNNGGFGSGFQTDRFVLAGTGAPETWQAKFSYKGFQYIQVTGWPGGATPPLSAFTALVLHTDAAETGSFESSDDIMNKTHRAVVDTLYNNIHGIPTDTPMFEKNGWTGDAAVGAEMFMMNIDTHELFAKWMRDLHESRNAAGAPMVIAPSSAQWGDWGVAPVWHSAYVMIPWWLYQYGGDKRVIEEQYAGMKAYVDLEYGRSPGGIADSRLGDWVSPEASPAGSNAPEDTKVSATAYLYEMLVTMQKTATLTGRTADATQFGARAAVVKDAFNARFLDEAGGYYKGSGDRGYRQTHNVLALAFDLAPDAAMAQRVADSIVVDVRAKGTTLNTGVLGTKYLLPVLTRYGHEDVAYELAVQTAYPSWGYQINNGATSMWEHWSTEARSLGHYFLGTVDDWFYHDVAGIRASETSGYRDISIAPKITGQALSWAKATTQTPFGPVSSDWRTTATGLSLDVNVPVGSVATVRVPASSIYAVTEGGTPLADAPGVRSATIDGADVVVVVGSGAYAFSVNTSVGELGVILERIDDLEATIVDLVGNGELTNAQRNRLVTALDAQRALVFEAIAKLGDGERVGAARDVAKLVTSLDGLDENITALDTSTASKDALAEGADAIRTLVYTVVSSLLGVTADASLAPAGVKPGESTTATVRLQNGGTAVLGAVLLEVTPPTDDWTVTPSGERSIATALEAGATASADVRLTSPADALPGATPTTAHLAYGFDGVRILVDVPVATTVDSALTVSSATIAPTTVQPGDAATLTVTLANSGAQSTTGSLVTTVPAGWTTPLATPVTLVPAGGTVTLKVPVFVPLSSSTASLAAPIEFDFRSGSVVHATGSVPLAVALAPLGTSYDHADLGEPTSETAHNIAASGGLGNRNSEAGLTRRYAGHLVDYSSFEFDMTVEAGEPFVIRSIETYDRSQTKRYKIYVDGQEVHLRQFPHTTGAGTETFDVLVPARYATDGTVHLKFETQTDHSFYDPSIADVWTLPVSADSVAPQVSAVLDPASPDRATGWYREDGVSVELLSRDDRSGAPGIRYSIDGAAVTDYTAPLALSGEGVQGIVYSAVDAAGNRSANAELTVRIDTVAPVTTATLGSTFTAGIAKGAGSIAFAATDATSGLKRTQYRVDGGAWTTGASLTLSAIGQYSIDYRSVDVAGNVEAERTVEAKIIAVPNPPTTPTHPTNPKPPKPPKAPSANPGTGGGGGSSADDTDDEEVTEPTAEPTAEPTPAPEPTTDAPEPSDPVVAAPDADSGFDPGLIAWIVAGLLLLLGGGGAALFIARRR</sequence>
<dbReference type="InterPro" id="IPR013783">
    <property type="entry name" value="Ig-like_fold"/>
</dbReference>
<feature type="chain" id="PRO_5020769170" description="alpha-L-rhamnosidase" evidence="6">
    <location>
        <begin position="36"/>
        <end position="2197"/>
    </location>
</feature>
<dbReference type="InterPro" id="IPR008928">
    <property type="entry name" value="6-hairpin_glycosidase_sf"/>
</dbReference>